<accession>A0A1J4KNR5</accession>
<evidence type="ECO:0000313" key="3">
    <source>
        <dbReference type="Proteomes" id="UP000179807"/>
    </source>
</evidence>
<dbReference type="Proteomes" id="UP000179807">
    <property type="component" value="Unassembled WGS sequence"/>
</dbReference>
<sequence length="128" mass="12831">MGAVPQGPPQAYPLPGRASMNLPPGHSGYGGMQGQFPGAPGSAGMQPAPYTPPGSGPGMTPMGYPAAPPQMGYPPNQGMNPYGVPPNAQPGAPPPGPNQSPYGAPQQPQGQNTPGYTQATAGGNQYYF</sequence>
<feature type="compositionally biased region" description="Polar residues" evidence="1">
    <location>
        <begin position="106"/>
        <end position="128"/>
    </location>
</feature>
<gene>
    <name evidence="2" type="ORF">TRFO_17073</name>
</gene>
<evidence type="ECO:0000313" key="2">
    <source>
        <dbReference type="EMBL" id="OHT12919.1"/>
    </source>
</evidence>
<feature type="compositionally biased region" description="Pro residues" evidence="1">
    <location>
        <begin position="1"/>
        <end position="12"/>
    </location>
</feature>
<feature type="region of interest" description="Disordered" evidence="1">
    <location>
        <begin position="1"/>
        <end position="128"/>
    </location>
</feature>
<comment type="caution">
    <text evidence="2">The sequence shown here is derived from an EMBL/GenBank/DDBJ whole genome shotgun (WGS) entry which is preliminary data.</text>
</comment>
<keyword evidence="3" id="KW-1185">Reference proteome</keyword>
<feature type="compositionally biased region" description="Pro residues" evidence="1">
    <location>
        <begin position="83"/>
        <end position="98"/>
    </location>
</feature>
<dbReference type="AlphaFoldDB" id="A0A1J4KNR5"/>
<organism evidence="2 3">
    <name type="scientific">Tritrichomonas foetus</name>
    <dbReference type="NCBI Taxonomy" id="1144522"/>
    <lineage>
        <taxon>Eukaryota</taxon>
        <taxon>Metamonada</taxon>
        <taxon>Parabasalia</taxon>
        <taxon>Tritrichomonadida</taxon>
        <taxon>Tritrichomonadidae</taxon>
        <taxon>Tritrichomonas</taxon>
    </lineage>
</organism>
<name>A0A1J4KNR5_9EUKA</name>
<dbReference type="VEuPathDB" id="TrichDB:TRFO_17073"/>
<reference evidence="2" key="1">
    <citation type="submission" date="2016-10" db="EMBL/GenBank/DDBJ databases">
        <authorList>
            <person name="Benchimol M."/>
            <person name="Almeida L.G."/>
            <person name="Vasconcelos A.T."/>
            <person name="Perreira-Neves A."/>
            <person name="Rosa I.A."/>
            <person name="Tasca T."/>
            <person name="Bogo M.R."/>
            <person name="de Souza W."/>
        </authorList>
    </citation>
    <scope>NUCLEOTIDE SEQUENCE [LARGE SCALE GENOMIC DNA]</scope>
    <source>
        <strain evidence="2">K</strain>
    </source>
</reference>
<dbReference type="GeneID" id="94834073"/>
<dbReference type="RefSeq" id="XP_068366055.1">
    <property type="nucleotide sequence ID" value="XM_068499369.1"/>
</dbReference>
<evidence type="ECO:0000256" key="1">
    <source>
        <dbReference type="SAM" id="MobiDB-lite"/>
    </source>
</evidence>
<dbReference type="EMBL" id="MLAK01000552">
    <property type="protein sequence ID" value="OHT12919.1"/>
    <property type="molecule type" value="Genomic_DNA"/>
</dbReference>
<proteinExistence type="predicted"/>
<protein>
    <submittedName>
        <fullName evidence="2">Uncharacterized protein</fullName>
    </submittedName>
</protein>